<dbReference type="Pfam" id="PF04542">
    <property type="entry name" value="Sigma70_r2"/>
    <property type="match status" value="1"/>
</dbReference>
<dbReference type="PANTHER" id="PTHR43133">
    <property type="entry name" value="RNA POLYMERASE ECF-TYPE SIGMA FACTO"/>
    <property type="match status" value="1"/>
</dbReference>
<feature type="domain" description="RNA polymerase sigma-70 region 2" evidence="5">
    <location>
        <begin position="21"/>
        <end position="87"/>
    </location>
</feature>
<name>A0A6A8SGQ2_9FIRM</name>
<dbReference type="InterPro" id="IPR013324">
    <property type="entry name" value="RNA_pol_sigma_r3/r4-like"/>
</dbReference>
<proteinExistence type="inferred from homology"/>
<dbReference type="Gene3D" id="1.10.10.10">
    <property type="entry name" value="Winged helix-like DNA-binding domain superfamily/Winged helix DNA-binding domain"/>
    <property type="match status" value="1"/>
</dbReference>
<dbReference type="GO" id="GO:0016987">
    <property type="term" value="F:sigma factor activity"/>
    <property type="evidence" value="ECO:0007669"/>
    <property type="project" value="UniProtKB-KW"/>
</dbReference>
<gene>
    <name evidence="6" type="ORF">GMA92_06305</name>
</gene>
<keyword evidence="4" id="KW-0804">Transcription</keyword>
<sequence length="184" mass="22169">MEIEQVIEEVLNNYNAYEKIIDVYYTDIYQYVLKQIGDVEVTKELCQDIFFETYRSLKRYDKKKASFRTWLYKIANYRCIDYLRSRAYKYQADSFDEAIKTIADNSNDVLTTLIQQEKTQTVNELMRRCLKPKHERIMRYYFYADLSVGEISILEKMPTKTIYTIINRSLEKLKQELGGDFNER</sequence>
<comment type="similarity">
    <text evidence="1">Belongs to the sigma-70 factor family. ECF subfamily.</text>
</comment>
<dbReference type="GO" id="GO:0006352">
    <property type="term" value="P:DNA-templated transcription initiation"/>
    <property type="evidence" value="ECO:0007669"/>
    <property type="project" value="InterPro"/>
</dbReference>
<reference evidence="6 7" key="1">
    <citation type="journal article" date="2019" name="Nat. Med.">
        <title>A library of human gut bacterial isolates paired with longitudinal multiomics data enables mechanistic microbiome research.</title>
        <authorList>
            <person name="Poyet M."/>
            <person name="Groussin M."/>
            <person name="Gibbons S.M."/>
            <person name="Avila-Pacheco J."/>
            <person name="Jiang X."/>
            <person name="Kearney S.M."/>
            <person name="Perrotta A.R."/>
            <person name="Berdy B."/>
            <person name="Zhao S."/>
            <person name="Lieberman T.D."/>
            <person name="Swanson P.K."/>
            <person name="Smith M."/>
            <person name="Roesemann S."/>
            <person name="Alexander J.E."/>
            <person name="Rich S.A."/>
            <person name="Livny J."/>
            <person name="Vlamakis H."/>
            <person name="Clish C."/>
            <person name="Bullock K."/>
            <person name="Deik A."/>
            <person name="Scott J."/>
            <person name="Pierce K.A."/>
            <person name="Xavier R.J."/>
            <person name="Alm E.J."/>
        </authorList>
    </citation>
    <scope>NUCLEOTIDE SEQUENCE [LARGE SCALE GENOMIC DNA]</scope>
    <source>
        <strain evidence="6 7">BIOML-A198</strain>
    </source>
</reference>
<dbReference type="SUPFAM" id="SSF88946">
    <property type="entry name" value="Sigma2 domain of RNA polymerase sigma factors"/>
    <property type="match status" value="1"/>
</dbReference>
<evidence type="ECO:0000256" key="4">
    <source>
        <dbReference type="ARBA" id="ARBA00023163"/>
    </source>
</evidence>
<organism evidence="6 7">
    <name type="scientific">Turicibacter sanguinis</name>
    <dbReference type="NCBI Taxonomy" id="154288"/>
    <lineage>
        <taxon>Bacteria</taxon>
        <taxon>Bacillati</taxon>
        <taxon>Bacillota</taxon>
        <taxon>Erysipelotrichia</taxon>
        <taxon>Erysipelotrichales</taxon>
        <taxon>Turicibacteraceae</taxon>
        <taxon>Turicibacter</taxon>
    </lineage>
</organism>
<dbReference type="Gene3D" id="1.10.1740.10">
    <property type="match status" value="1"/>
</dbReference>
<dbReference type="PANTHER" id="PTHR43133:SF51">
    <property type="entry name" value="RNA POLYMERASE SIGMA FACTOR"/>
    <property type="match status" value="1"/>
</dbReference>
<evidence type="ECO:0000256" key="3">
    <source>
        <dbReference type="ARBA" id="ARBA00023082"/>
    </source>
</evidence>
<dbReference type="Proteomes" id="UP000487649">
    <property type="component" value="Unassembled WGS sequence"/>
</dbReference>
<keyword evidence="2" id="KW-0805">Transcription regulation</keyword>
<dbReference type="NCBIfam" id="TIGR02937">
    <property type="entry name" value="sigma70-ECF"/>
    <property type="match status" value="1"/>
</dbReference>
<dbReference type="InterPro" id="IPR014284">
    <property type="entry name" value="RNA_pol_sigma-70_dom"/>
</dbReference>
<accession>A0A6A8SGQ2</accession>
<dbReference type="SUPFAM" id="SSF88659">
    <property type="entry name" value="Sigma3 and sigma4 domains of RNA polymerase sigma factors"/>
    <property type="match status" value="1"/>
</dbReference>
<dbReference type="InterPro" id="IPR039425">
    <property type="entry name" value="RNA_pol_sigma-70-like"/>
</dbReference>
<comment type="caution">
    <text evidence="6">The sequence shown here is derived from an EMBL/GenBank/DDBJ whole genome shotgun (WGS) entry which is preliminary data.</text>
</comment>
<evidence type="ECO:0000313" key="7">
    <source>
        <dbReference type="Proteomes" id="UP000487649"/>
    </source>
</evidence>
<dbReference type="EMBL" id="WMQE01000011">
    <property type="protein sequence ID" value="MTK21027.1"/>
    <property type="molecule type" value="Genomic_DNA"/>
</dbReference>
<protein>
    <submittedName>
        <fullName evidence="6">Sigma-70 family RNA polymerase sigma factor</fullName>
    </submittedName>
</protein>
<evidence type="ECO:0000259" key="5">
    <source>
        <dbReference type="Pfam" id="PF04542"/>
    </source>
</evidence>
<evidence type="ECO:0000256" key="1">
    <source>
        <dbReference type="ARBA" id="ARBA00010641"/>
    </source>
</evidence>
<dbReference type="InterPro" id="IPR013325">
    <property type="entry name" value="RNA_pol_sigma_r2"/>
</dbReference>
<dbReference type="InterPro" id="IPR036388">
    <property type="entry name" value="WH-like_DNA-bd_sf"/>
</dbReference>
<evidence type="ECO:0000313" key="6">
    <source>
        <dbReference type="EMBL" id="MTK21027.1"/>
    </source>
</evidence>
<dbReference type="InterPro" id="IPR007627">
    <property type="entry name" value="RNA_pol_sigma70_r2"/>
</dbReference>
<evidence type="ECO:0000256" key="2">
    <source>
        <dbReference type="ARBA" id="ARBA00023015"/>
    </source>
</evidence>
<dbReference type="RefSeq" id="WP_006785319.1">
    <property type="nucleotide sequence ID" value="NZ_CAUWFM010000032.1"/>
</dbReference>
<dbReference type="AlphaFoldDB" id="A0A6A8SGQ2"/>
<keyword evidence="3" id="KW-0731">Sigma factor</keyword>